<dbReference type="InterPro" id="IPR001387">
    <property type="entry name" value="Cro/C1-type_HTH"/>
</dbReference>
<feature type="region of interest" description="Disordered" evidence="1">
    <location>
        <begin position="88"/>
        <end position="109"/>
    </location>
</feature>
<accession>A0AA40T4L5</accession>
<evidence type="ECO:0000256" key="1">
    <source>
        <dbReference type="SAM" id="MobiDB-lite"/>
    </source>
</evidence>
<proteinExistence type="predicted"/>
<sequence length="109" mass="11945">MARHNIKARDLADEMSVSANSVSNLRNSRTMPRLDGEILNNLCEALNRLAQDLEGEISPSDLISYVRGPNPVVDENYEIKGVKASIQHKKSHLTNSEAQVEDSLVSSAA</sequence>
<comment type="caution">
    <text evidence="3">The sequence shown here is derived from an EMBL/GenBank/DDBJ whole genome shotgun (WGS) entry which is preliminary data.</text>
</comment>
<gene>
    <name evidence="3" type="ORF">FNW02_33315</name>
</gene>
<feature type="compositionally biased region" description="Polar residues" evidence="1">
    <location>
        <begin position="93"/>
        <end position="109"/>
    </location>
</feature>
<name>A0AA40T4L5_9NOST</name>
<evidence type="ECO:0000313" key="3">
    <source>
        <dbReference type="EMBL" id="MBD6620527.1"/>
    </source>
</evidence>
<dbReference type="EMBL" id="VJXY01000070">
    <property type="protein sequence ID" value="MBD6620527.1"/>
    <property type="molecule type" value="Genomic_DNA"/>
</dbReference>
<organism evidence="3 4">
    <name type="scientific">Komarekiella delphini-convector SJRDD-AB1</name>
    <dbReference type="NCBI Taxonomy" id="2593771"/>
    <lineage>
        <taxon>Bacteria</taxon>
        <taxon>Bacillati</taxon>
        <taxon>Cyanobacteriota</taxon>
        <taxon>Cyanophyceae</taxon>
        <taxon>Nostocales</taxon>
        <taxon>Nostocaceae</taxon>
        <taxon>Komarekiella</taxon>
        <taxon>Komarekiella delphini-convector</taxon>
    </lineage>
</organism>
<reference evidence="3" key="1">
    <citation type="submission" date="2019-07" db="EMBL/GenBank/DDBJ databases">
        <title>Toxilogical consequences of a new and cryptic species of cyanobacteria (Komarekiella delphini-convector) recovered from the epidermis of a bottlenose dolphin and 1500 ft. in the air.</title>
        <authorList>
            <person name="Brown A.O."/>
            <person name="Dvorak P."/>
            <person name="Villanueva C.D."/>
            <person name="Foss A.J."/>
            <person name="Garvey A.D."/>
            <person name="Gibson Q.A."/>
            <person name="Johansen J.R."/>
            <person name="Casamatta D.A."/>
        </authorList>
    </citation>
    <scope>NUCLEOTIDE SEQUENCE</scope>
    <source>
        <strain evidence="3">SJRDD-AB1</strain>
    </source>
</reference>
<evidence type="ECO:0000313" key="4">
    <source>
        <dbReference type="Proteomes" id="UP001165986"/>
    </source>
</evidence>
<dbReference type="Proteomes" id="UP001165986">
    <property type="component" value="Unassembled WGS sequence"/>
</dbReference>
<feature type="domain" description="HTH cro/C1-type" evidence="2">
    <location>
        <begin position="1"/>
        <end position="47"/>
    </location>
</feature>
<keyword evidence="4" id="KW-1185">Reference proteome</keyword>
<protein>
    <submittedName>
        <fullName evidence="3">Helix-turn-helix transcriptional regulator</fullName>
    </submittedName>
</protein>
<dbReference type="AlphaFoldDB" id="A0AA40T4L5"/>
<evidence type="ECO:0000259" key="2">
    <source>
        <dbReference type="Pfam" id="PF13443"/>
    </source>
</evidence>
<dbReference type="Pfam" id="PF13443">
    <property type="entry name" value="HTH_26"/>
    <property type="match status" value="1"/>
</dbReference>